<name>A0A1F8CQZ1_9BACT</name>
<protein>
    <submittedName>
        <fullName evidence="1">Uncharacterized protein</fullName>
    </submittedName>
</protein>
<organism evidence="1 2">
    <name type="scientific">Candidatus Woesebacteria bacterium RIFOXYB1_FULL_38_16</name>
    <dbReference type="NCBI Taxonomy" id="1802538"/>
    <lineage>
        <taxon>Bacteria</taxon>
        <taxon>Candidatus Woeseibacteriota</taxon>
    </lineage>
</organism>
<accession>A0A1F8CQZ1</accession>
<dbReference type="AlphaFoldDB" id="A0A1F8CQZ1"/>
<reference evidence="1 2" key="1">
    <citation type="journal article" date="2016" name="Nat. Commun.">
        <title>Thousands of microbial genomes shed light on interconnected biogeochemical processes in an aquifer system.</title>
        <authorList>
            <person name="Anantharaman K."/>
            <person name="Brown C.T."/>
            <person name="Hug L.A."/>
            <person name="Sharon I."/>
            <person name="Castelle C.J."/>
            <person name="Probst A.J."/>
            <person name="Thomas B.C."/>
            <person name="Singh A."/>
            <person name="Wilkins M.J."/>
            <person name="Karaoz U."/>
            <person name="Brodie E.L."/>
            <person name="Williams K.H."/>
            <person name="Hubbard S.S."/>
            <person name="Banfield J.F."/>
        </authorList>
    </citation>
    <scope>NUCLEOTIDE SEQUENCE [LARGE SCALE GENOMIC DNA]</scope>
</reference>
<comment type="caution">
    <text evidence="1">The sequence shown here is derived from an EMBL/GenBank/DDBJ whole genome shotgun (WGS) entry which is preliminary data.</text>
</comment>
<dbReference type="EMBL" id="MGHY01000029">
    <property type="protein sequence ID" value="OGM78757.1"/>
    <property type="molecule type" value="Genomic_DNA"/>
</dbReference>
<dbReference type="STRING" id="1802538.A2382_03715"/>
<proteinExistence type="predicted"/>
<dbReference type="Proteomes" id="UP000178999">
    <property type="component" value="Unassembled WGS sequence"/>
</dbReference>
<evidence type="ECO:0000313" key="2">
    <source>
        <dbReference type="Proteomes" id="UP000178999"/>
    </source>
</evidence>
<sequence length="336" mass="37256">MEKVIATPYPFVSIYDLDEVVSRVARISPQEQKIIREAFTAIQKQFTPRKATYYQLSASAINKTLDEKLEMELARQDKTGVLILDRYIGREINANGNLFRLELSRAADGSGLTARPGSKIPVNEQVEQLISWVRGGQFDELLIVDDVLAFGDTSVYLIHLLQEGLSGTPGPRLRMLVGLAAFGGGWKGAETLKDHTGIGIEYLYKLLASDKNEWSSGMAVPASRDFTIFGGKILSEEDGKQKSVPYFLPFQKTVSSFVTLGREQELGKKFLAFNLALVTLLDQKIGRKLTLGDLDEMGFGIPTSLIPKVRERLANFPSSFALTDFILEAEQILDSI</sequence>
<evidence type="ECO:0000313" key="1">
    <source>
        <dbReference type="EMBL" id="OGM78757.1"/>
    </source>
</evidence>
<gene>
    <name evidence="1" type="ORF">A2382_03715</name>
</gene>